<reference evidence="4 5" key="1">
    <citation type="submission" date="2020-12" db="EMBL/GenBank/DDBJ databases">
        <title>Concerted genomic and epigenomic changes stabilize Arabidopsis allopolyploids.</title>
        <authorList>
            <person name="Chen Z."/>
        </authorList>
    </citation>
    <scope>NUCLEOTIDE SEQUENCE [LARGE SCALE GENOMIC DNA]</scope>
    <source>
        <strain evidence="4">As9502</strain>
        <tissue evidence="4">Leaf</tissue>
    </source>
</reference>
<name>A0A8T1XHE1_ARASU</name>
<dbReference type="AlphaFoldDB" id="A0A8T1XHE1"/>
<feature type="compositionally biased region" description="Acidic residues" evidence="2">
    <location>
        <begin position="158"/>
        <end position="169"/>
    </location>
</feature>
<feature type="region of interest" description="Disordered" evidence="2">
    <location>
        <begin position="630"/>
        <end position="724"/>
    </location>
</feature>
<feature type="compositionally biased region" description="Polar residues" evidence="2">
    <location>
        <begin position="703"/>
        <end position="724"/>
    </location>
</feature>
<evidence type="ECO:0000256" key="1">
    <source>
        <dbReference type="SAM" id="Coils"/>
    </source>
</evidence>
<comment type="caution">
    <text evidence="4">The sequence shown here is derived from an EMBL/GenBank/DDBJ whole genome shotgun (WGS) entry which is preliminary data.</text>
</comment>
<dbReference type="Pfam" id="PF03078">
    <property type="entry name" value="ATHILA"/>
    <property type="match status" value="2"/>
</dbReference>
<accession>A0A8T1XHE1</accession>
<protein>
    <recommendedName>
        <fullName evidence="3">Arabidopsis retrotransposon Orf1 C-terminal domain-containing protein</fullName>
    </recommendedName>
</protein>
<feature type="region of interest" description="Disordered" evidence="2">
    <location>
        <begin position="20"/>
        <end position="57"/>
    </location>
</feature>
<dbReference type="InterPro" id="IPR004312">
    <property type="entry name" value="ATHILA_Orf1_C"/>
</dbReference>
<gene>
    <name evidence="4" type="ORF">ISN44_Un58g000030</name>
</gene>
<proteinExistence type="predicted"/>
<dbReference type="Proteomes" id="UP000694251">
    <property type="component" value="Unassembled WGS sequence"/>
</dbReference>
<organism evidence="4 5">
    <name type="scientific">Arabidopsis suecica</name>
    <name type="common">Swedish thale-cress</name>
    <name type="synonym">Cardaminopsis suecica</name>
    <dbReference type="NCBI Taxonomy" id="45249"/>
    <lineage>
        <taxon>Eukaryota</taxon>
        <taxon>Viridiplantae</taxon>
        <taxon>Streptophyta</taxon>
        <taxon>Embryophyta</taxon>
        <taxon>Tracheophyta</taxon>
        <taxon>Spermatophyta</taxon>
        <taxon>Magnoliopsida</taxon>
        <taxon>eudicotyledons</taxon>
        <taxon>Gunneridae</taxon>
        <taxon>Pentapetalae</taxon>
        <taxon>rosids</taxon>
        <taxon>malvids</taxon>
        <taxon>Brassicales</taxon>
        <taxon>Brassicaceae</taxon>
        <taxon>Camelineae</taxon>
        <taxon>Arabidopsis</taxon>
    </lineage>
</organism>
<keyword evidence="5" id="KW-1185">Reference proteome</keyword>
<feature type="domain" description="Arabidopsis retrotransposon Orf1 C-terminal" evidence="3">
    <location>
        <begin position="450"/>
        <end position="638"/>
    </location>
</feature>
<feature type="coiled-coil region" evidence="1">
    <location>
        <begin position="82"/>
        <end position="138"/>
    </location>
</feature>
<feature type="compositionally biased region" description="Acidic residues" evidence="2">
    <location>
        <begin position="31"/>
        <end position="43"/>
    </location>
</feature>
<feature type="compositionally biased region" description="Basic and acidic residues" evidence="2">
    <location>
        <begin position="680"/>
        <end position="693"/>
    </location>
</feature>
<feature type="compositionally biased region" description="Basic and acidic residues" evidence="2">
    <location>
        <begin position="21"/>
        <end position="30"/>
    </location>
</feature>
<evidence type="ECO:0000256" key="2">
    <source>
        <dbReference type="SAM" id="MobiDB-lite"/>
    </source>
</evidence>
<sequence length="737" mass="84776">MEIALAIQEDNDFTTEWFAPEDQKGVHSEEGSLEDELLSEEETPIATYSPEVPKQPINPSTEEEHLIFDSVAGELLELRIEYKAQEDTIGKLTHKMEELNSTILDLQEMIKGYPNFEIENWSKERGSQEEDYSAYQKEAYFEEKSNEYSSYHMSREDAEYDSGTEDSTTEDEDFSVYFIDHEEVNAHHQSPWIQEERVHLRLEDFVDNEEVEAFDMSGMTEHQIHQARRAQRSSLIQGGSSSRSAMQREEVARGKRVVKAEEEHHEEAVFEEAVSEEEVEIIGDDTLAPVGRRNRPRRKRESTPSEYYQYLKELKFEGTRYPHKETMQELGICGDVQYLMELANLAMFMSCQCGGFKEESCQLFATLKVHFCVDDLEKEERGGLGYITFKVRGVEYTLDISHFDTIFGFPSGKRIRQDYDQDELHSLWTTIAGPKPYSPAKSKTSSIRSGLLTPILGAAGIQFRTADVFLKFLDLDYLKGKDILDKTTPADHYLFKFNHPELGPSLLPLPCENQTSVKTRRNINFMSSPSALNIDIGGAREDEPEYTQAEYEQQEYYPVEFEQQVEFEQHSEQPEQETNKFEQAHYEEDADQGGDEIAEVHKKLSVLEELGNLHNKTMKGFKKKIRTMKKSLKSMAAQIKDFQSKPRPPSPTPEVRISGSTSSTTRRAERIDQPRASSFEPREVVTELREPRSRQRRASTRSTNYLTGQNEQNPPASTSVSAYTQESMDDYLSVYFT</sequence>
<evidence type="ECO:0000259" key="3">
    <source>
        <dbReference type="Pfam" id="PF03078"/>
    </source>
</evidence>
<evidence type="ECO:0000313" key="5">
    <source>
        <dbReference type="Proteomes" id="UP000694251"/>
    </source>
</evidence>
<evidence type="ECO:0000313" key="4">
    <source>
        <dbReference type="EMBL" id="KAG7531035.1"/>
    </source>
</evidence>
<keyword evidence="1" id="KW-0175">Coiled coil</keyword>
<feature type="domain" description="Arabidopsis retrotransposon Orf1 C-terminal" evidence="3">
    <location>
        <begin position="246"/>
        <end position="449"/>
    </location>
</feature>
<dbReference type="EMBL" id="JAEFBJ010000058">
    <property type="protein sequence ID" value="KAG7531035.1"/>
    <property type="molecule type" value="Genomic_DNA"/>
</dbReference>
<feature type="region of interest" description="Disordered" evidence="2">
    <location>
        <begin position="146"/>
        <end position="169"/>
    </location>
</feature>